<dbReference type="AlphaFoldDB" id="A0A9D7S9Q3"/>
<reference evidence="1 2" key="1">
    <citation type="submission" date="2020-10" db="EMBL/GenBank/DDBJ databases">
        <title>Connecting structure to function with the recovery of over 1000 high-quality activated sludge metagenome-assembled genomes encoding full-length rRNA genes using long-read sequencing.</title>
        <authorList>
            <person name="Singleton C.M."/>
            <person name="Petriglieri F."/>
            <person name="Kristensen J.M."/>
            <person name="Kirkegaard R.H."/>
            <person name="Michaelsen T.Y."/>
            <person name="Andersen M.H."/>
            <person name="Karst S.M."/>
            <person name="Dueholm M.S."/>
            <person name="Nielsen P.H."/>
            <person name="Albertsen M."/>
        </authorList>
    </citation>
    <scope>NUCLEOTIDE SEQUENCE [LARGE SCALE GENOMIC DNA]</scope>
    <source>
        <strain evidence="1">Ribe_18-Q3-R11-54_BAT3C.373</strain>
    </source>
</reference>
<dbReference type="Proteomes" id="UP000808349">
    <property type="component" value="Unassembled WGS sequence"/>
</dbReference>
<gene>
    <name evidence="1" type="ORF">IPO85_09400</name>
</gene>
<evidence type="ECO:0000313" key="2">
    <source>
        <dbReference type="Proteomes" id="UP000808349"/>
    </source>
</evidence>
<comment type="caution">
    <text evidence="1">The sequence shown here is derived from an EMBL/GenBank/DDBJ whole genome shotgun (WGS) entry which is preliminary data.</text>
</comment>
<protein>
    <submittedName>
        <fullName evidence="1">Uncharacterized protein</fullName>
    </submittedName>
</protein>
<organism evidence="1 2">
    <name type="scientific">Candidatus Defluviibacterium haderslevense</name>
    <dbReference type="NCBI Taxonomy" id="2981993"/>
    <lineage>
        <taxon>Bacteria</taxon>
        <taxon>Pseudomonadati</taxon>
        <taxon>Bacteroidota</taxon>
        <taxon>Saprospiria</taxon>
        <taxon>Saprospirales</taxon>
        <taxon>Saprospiraceae</taxon>
        <taxon>Candidatus Defluviibacterium</taxon>
    </lineage>
</organism>
<evidence type="ECO:0000313" key="1">
    <source>
        <dbReference type="EMBL" id="MBK9717712.1"/>
    </source>
</evidence>
<sequence>MTNATNANNIAPPLNPCTFLCNTDFEDDKFVNAGQFGFFHQDLVSCWSTTASDQQIEIWGSGFGGVPAFQEINSQN</sequence>
<proteinExistence type="predicted"/>
<name>A0A9D7S9Q3_9BACT</name>
<accession>A0A9D7S9Q3</accession>
<dbReference type="EMBL" id="JADKFW010000005">
    <property type="protein sequence ID" value="MBK9717712.1"/>
    <property type="molecule type" value="Genomic_DNA"/>
</dbReference>